<dbReference type="Proteomes" id="UP000187735">
    <property type="component" value="Chromosome"/>
</dbReference>
<dbReference type="FunFam" id="3.40.50.300:FF:000006">
    <property type="entry name" value="DNA-binding transcriptional regulator NtrC"/>
    <property type="match status" value="1"/>
</dbReference>
<evidence type="ECO:0000256" key="1">
    <source>
        <dbReference type="ARBA" id="ARBA00022741"/>
    </source>
</evidence>
<dbReference type="Pfam" id="PF02954">
    <property type="entry name" value="HTH_8"/>
    <property type="match status" value="1"/>
</dbReference>
<dbReference type="PROSITE" id="PS50045">
    <property type="entry name" value="SIGMA54_INTERACT_4"/>
    <property type="match status" value="1"/>
</dbReference>
<dbReference type="SMART" id="SM00382">
    <property type="entry name" value="AAA"/>
    <property type="match status" value="1"/>
</dbReference>
<dbReference type="CDD" id="cd00009">
    <property type="entry name" value="AAA"/>
    <property type="match status" value="1"/>
</dbReference>
<dbReference type="KEGG" id="fmr:Fuma_03298"/>
<keyword evidence="1" id="KW-0547">Nucleotide-binding</keyword>
<keyword evidence="2" id="KW-0067">ATP-binding</keyword>
<dbReference type="EMBL" id="CP017641">
    <property type="protein sequence ID" value="APZ93680.1"/>
    <property type="molecule type" value="Genomic_DNA"/>
</dbReference>
<dbReference type="InterPro" id="IPR025943">
    <property type="entry name" value="Sigma_54_int_dom_ATP-bd_2"/>
</dbReference>
<proteinExistence type="predicted"/>
<dbReference type="InterPro" id="IPR009057">
    <property type="entry name" value="Homeodomain-like_sf"/>
</dbReference>
<keyword evidence="7" id="KW-1185">Reference proteome</keyword>
<evidence type="ECO:0000256" key="4">
    <source>
        <dbReference type="ARBA" id="ARBA00023163"/>
    </source>
</evidence>
<dbReference type="GO" id="GO:0005524">
    <property type="term" value="F:ATP binding"/>
    <property type="evidence" value="ECO:0007669"/>
    <property type="project" value="UniProtKB-KW"/>
</dbReference>
<keyword evidence="4" id="KW-0804">Transcription</keyword>
<dbReference type="Gene3D" id="1.10.8.60">
    <property type="match status" value="1"/>
</dbReference>
<dbReference type="InterPro" id="IPR058031">
    <property type="entry name" value="AAA_lid_NorR"/>
</dbReference>
<dbReference type="InterPro" id="IPR002078">
    <property type="entry name" value="Sigma_54_int"/>
</dbReference>
<keyword evidence="3" id="KW-0805">Transcription regulation</keyword>
<dbReference type="Gene3D" id="1.10.10.60">
    <property type="entry name" value="Homeodomain-like"/>
    <property type="match status" value="1"/>
</dbReference>
<name>A0A1P8WHZ4_9PLAN</name>
<evidence type="ECO:0000259" key="5">
    <source>
        <dbReference type="PROSITE" id="PS50045"/>
    </source>
</evidence>
<evidence type="ECO:0000256" key="2">
    <source>
        <dbReference type="ARBA" id="ARBA00022840"/>
    </source>
</evidence>
<dbReference type="InterPro" id="IPR027417">
    <property type="entry name" value="P-loop_NTPase"/>
</dbReference>
<dbReference type="PRINTS" id="PR01590">
    <property type="entry name" value="HTHFIS"/>
</dbReference>
<dbReference type="AlphaFoldDB" id="A0A1P8WHZ4"/>
<dbReference type="GO" id="GO:0006355">
    <property type="term" value="P:regulation of DNA-templated transcription"/>
    <property type="evidence" value="ECO:0007669"/>
    <property type="project" value="InterPro"/>
</dbReference>
<evidence type="ECO:0000313" key="6">
    <source>
        <dbReference type="EMBL" id="APZ93680.1"/>
    </source>
</evidence>
<reference evidence="6 7" key="1">
    <citation type="journal article" date="2016" name="Front. Microbiol.">
        <title>Fuerstia marisgermanicae gen. nov., sp. nov., an Unusual Member of the Phylum Planctomycetes from the German Wadden Sea.</title>
        <authorList>
            <person name="Kohn T."/>
            <person name="Heuer A."/>
            <person name="Jogler M."/>
            <person name="Vollmers J."/>
            <person name="Boedeker C."/>
            <person name="Bunk B."/>
            <person name="Rast P."/>
            <person name="Borchert D."/>
            <person name="Glockner I."/>
            <person name="Freese H.M."/>
            <person name="Klenk H.P."/>
            <person name="Overmann J."/>
            <person name="Kaster A.K."/>
            <person name="Rohde M."/>
            <person name="Wiegand S."/>
            <person name="Jogler C."/>
        </authorList>
    </citation>
    <scope>NUCLEOTIDE SEQUENCE [LARGE SCALE GENOMIC DNA]</scope>
    <source>
        <strain evidence="6 7">NH11</strain>
    </source>
</reference>
<organism evidence="6 7">
    <name type="scientific">Fuerstiella marisgermanici</name>
    <dbReference type="NCBI Taxonomy" id="1891926"/>
    <lineage>
        <taxon>Bacteria</taxon>
        <taxon>Pseudomonadati</taxon>
        <taxon>Planctomycetota</taxon>
        <taxon>Planctomycetia</taxon>
        <taxon>Planctomycetales</taxon>
        <taxon>Planctomycetaceae</taxon>
        <taxon>Fuerstiella</taxon>
    </lineage>
</organism>
<gene>
    <name evidence="6" type="primary">zraR_7</name>
    <name evidence="6" type="ORF">Fuma_03298</name>
</gene>
<sequence>MTRLLQLARRYAQSSHTVCIQGESGTGKERLAEFIHAHSPRRDQPFVRINCAAFHEPLVDSALFGHEKGAFTGADSRRIGCFEAAAGGTLFLDEVGELPAPVQARLLRVLEEKEFHRVGSFEPVPSRARILVATNRDLVAEVRHKRFREDLYFRLEALKLTICPLRERPDDILPLAVHFLEDCIEASDDSSASLQPTTFGPEAVRQLQSHPWPGNARQLRNAVLRASFCADGGVIRDLNDDVPPTLPFHQTPLPDVPRELQMREIERLVIEDRLQQFAGNKAQAADSLGVTARTLRNKLAEYQSGPTSRAA</sequence>
<dbReference type="GO" id="GO:0043565">
    <property type="term" value="F:sequence-specific DNA binding"/>
    <property type="evidence" value="ECO:0007669"/>
    <property type="project" value="InterPro"/>
</dbReference>
<dbReference type="Pfam" id="PF00158">
    <property type="entry name" value="Sigma54_activat"/>
    <property type="match status" value="1"/>
</dbReference>
<dbReference type="SUPFAM" id="SSF46689">
    <property type="entry name" value="Homeodomain-like"/>
    <property type="match status" value="1"/>
</dbReference>
<feature type="domain" description="Sigma-54 factor interaction" evidence="5">
    <location>
        <begin position="1"/>
        <end position="228"/>
    </location>
</feature>
<accession>A0A1P8WHZ4</accession>
<dbReference type="InterPro" id="IPR002197">
    <property type="entry name" value="HTH_Fis"/>
</dbReference>
<dbReference type="SUPFAM" id="SSF52540">
    <property type="entry name" value="P-loop containing nucleoside triphosphate hydrolases"/>
    <property type="match status" value="1"/>
</dbReference>
<evidence type="ECO:0000313" key="7">
    <source>
        <dbReference type="Proteomes" id="UP000187735"/>
    </source>
</evidence>
<dbReference type="STRING" id="1891926.Fuma_03298"/>
<protein>
    <submittedName>
        <fullName evidence="6">Transcriptional regulatory protein ZraR</fullName>
    </submittedName>
</protein>
<dbReference type="Pfam" id="PF25601">
    <property type="entry name" value="AAA_lid_14"/>
    <property type="match status" value="1"/>
</dbReference>
<dbReference type="InterPro" id="IPR003593">
    <property type="entry name" value="AAA+_ATPase"/>
</dbReference>
<dbReference type="Gene3D" id="3.40.50.300">
    <property type="entry name" value="P-loop containing nucleotide triphosphate hydrolases"/>
    <property type="match status" value="1"/>
</dbReference>
<dbReference type="PANTHER" id="PTHR32071">
    <property type="entry name" value="TRANSCRIPTIONAL REGULATORY PROTEIN"/>
    <property type="match status" value="1"/>
</dbReference>
<evidence type="ECO:0000256" key="3">
    <source>
        <dbReference type="ARBA" id="ARBA00023015"/>
    </source>
</evidence>
<dbReference type="PROSITE" id="PS00676">
    <property type="entry name" value="SIGMA54_INTERACT_2"/>
    <property type="match status" value="1"/>
</dbReference>